<reference evidence="1 2" key="1">
    <citation type="submission" date="2014-06" db="EMBL/GenBank/DDBJ databases">
        <authorList>
            <person name="Swart Estienne"/>
        </authorList>
    </citation>
    <scope>NUCLEOTIDE SEQUENCE [LARGE SCALE GENOMIC DNA]</scope>
    <source>
        <strain evidence="1 2">130c</strain>
    </source>
</reference>
<organism evidence="1 2">
    <name type="scientific">Stylonychia lemnae</name>
    <name type="common">Ciliate</name>
    <dbReference type="NCBI Taxonomy" id="5949"/>
    <lineage>
        <taxon>Eukaryota</taxon>
        <taxon>Sar</taxon>
        <taxon>Alveolata</taxon>
        <taxon>Ciliophora</taxon>
        <taxon>Intramacronucleata</taxon>
        <taxon>Spirotrichea</taxon>
        <taxon>Stichotrichia</taxon>
        <taxon>Sporadotrichida</taxon>
        <taxon>Oxytrichidae</taxon>
        <taxon>Stylonychinae</taxon>
        <taxon>Stylonychia</taxon>
    </lineage>
</organism>
<accession>A0A077ZYZ2</accession>
<gene>
    <name evidence="1" type="primary">Contig17072.g18192</name>
    <name evidence="1" type="ORF">STYLEM_4163</name>
</gene>
<evidence type="ECO:0000313" key="2">
    <source>
        <dbReference type="Proteomes" id="UP000039865"/>
    </source>
</evidence>
<dbReference type="AlphaFoldDB" id="A0A077ZYZ2"/>
<protein>
    <submittedName>
        <fullName evidence="1">Uncharacterized protein</fullName>
    </submittedName>
</protein>
<keyword evidence="2" id="KW-1185">Reference proteome</keyword>
<dbReference type="Proteomes" id="UP000039865">
    <property type="component" value="Unassembled WGS sequence"/>
</dbReference>
<dbReference type="EMBL" id="CCKQ01004041">
    <property type="protein sequence ID" value="CDW75176.1"/>
    <property type="molecule type" value="Genomic_DNA"/>
</dbReference>
<dbReference type="InParanoid" id="A0A077ZYZ2"/>
<sequence length="155" mass="18082">MSQYCLIIKLDQTKEDNDYNISFGKDWKQYTVDLLNGKGQSDIDIQDLMSKDLDSLLSIVAAQSESKQDVNRGAVSTHNKGQIFEQSLVQAISKIYYKKNRNIIQKRISRKQEIFWSENNNSFLKKLILIKFSKNEKSEQMKHPGKMIQLQMIFL</sequence>
<proteinExistence type="predicted"/>
<evidence type="ECO:0000313" key="1">
    <source>
        <dbReference type="EMBL" id="CDW75176.1"/>
    </source>
</evidence>
<name>A0A077ZYZ2_STYLE</name>